<dbReference type="InterPro" id="IPR050346">
    <property type="entry name" value="FMO-like"/>
</dbReference>
<dbReference type="SUPFAM" id="SSF51905">
    <property type="entry name" value="FAD/NAD(P)-binding domain"/>
    <property type="match status" value="2"/>
</dbReference>
<evidence type="ECO:0000256" key="1">
    <source>
        <dbReference type="ARBA" id="ARBA00022630"/>
    </source>
</evidence>
<dbReference type="Pfam" id="PF13738">
    <property type="entry name" value="Pyr_redox_3"/>
    <property type="match status" value="1"/>
</dbReference>
<keyword evidence="3" id="KW-0560">Oxidoreductase</keyword>
<sequence>MPPTVETLIIGAGPSGLCAAKTLLQRDPAADVLLVDARETLGGVWSREQLYPNLKTNNLVSAIDFSDFPMDPERYGLKEKQHVPGEAMHAYLEDYAKHFGVCERIQLKTRVLRATRPDGGAWHADVEVEGKASTISCARLIVATGVLTVPHMPTLAESDTFSAPIIHSSDLGPRRDLFSSPEISTVTVLGGSKSAYDAVHLAASTGHKVQWVIRRSGRGPVWVAPAFTQLGPFRVWRERLVTRRVCAFMSPCVFPDHSGLAFVRRFLHESALGRVVSRAFWALVRHDTINDCGYQTHEKLKVLQPEQNQFWWVCYEITERMVEYADIRRYGTASGILSFDDDFFEYIRNGTVQIHREDVGYLSDHRVHLSDGTSFPADLLVACTGFSAKPTINFEPASLHSELGIPTTEMTPEQAEFWREKSTNADEIIGQQFPRLLDGPFQSPSSSKPKPFNPGSSVEIPYSPWRLYRGMAPPGLTANGDRSLLFLGIFSNLANIMRLEAQCLWALAYFEGKIPTLERDVRAGKVHDETALMQRWAQHRAPYGHGRLYPDLVFDQLPYWDALLGEVGVRTQRKAGWWAEFWESYTPRDYRGMVQEWMGRNPRK</sequence>
<evidence type="ECO:0000256" key="2">
    <source>
        <dbReference type="ARBA" id="ARBA00022827"/>
    </source>
</evidence>
<keyword evidence="2" id="KW-0274">FAD</keyword>
<keyword evidence="4" id="KW-0503">Monooxygenase</keyword>
<dbReference type="Proteomes" id="UP000652219">
    <property type="component" value="Unassembled WGS sequence"/>
</dbReference>
<dbReference type="GO" id="GO:0004497">
    <property type="term" value="F:monooxygenase activity"/>
    <property type="evidence" value="ECO:0007669"/>
    <property type="project" value="UniProtKB-KW"/>
</dbReference>
<evidence type="ECO:0000313" key="4">
    <source>
        <dbReference type="EMBL" id="KAF6810462.1"/>
    </source>
</evidence>
<keyword evidence="1" id="KW-0285">Flavoprotein</keyword>
<dbReference type="InterPro" id="IPR036188">
    <property type="entry name" value="FAD/NAD-bd_sf"/>
</dbReference>
<dbReference type="EMBL" id="WIGN01000086">
    <property type="protein sequence ID" value="KAF6810462.1"/>
    <property type="molecule type" value="Genomic_DNA"/>
</dbReference>
<gene>
    <name evidence="4" type="ORF">CSOJ01_06274</name>
</gene>
<dbReference type="PANTHER" id="PTHR23023">
    <property type="entry name" value="DIMETHYLANILINE MONOOXYGENASE"/>
    <property type="match status" value="1"/>
</dbReference>
<accession>A0A8H6JCB9</accession>
<proteinExistence type="predicted"/>
<dbReference type="AlphaFoldDB" id="A0A8H6JCB9"/>
<dbReference type="Gene3D" id="3.50.50.60">
    <property type="entry name" value="FAD/NAD(P)-binding domain"/>
    <property type="match status" value="1"/>
</dbReference>
<evidence type="ECO:0000313" key="5">
    <source>
        <dbReference type="Proteomes" id="UP000652219"/>
    </source>
</evidence>
<keyword evidence="5" id="KW-1185">Reference proteome</keyword>
<reference evidence="4 5" key="1">
    <citation type="journal article" date="2020" name="Phytopathology">
        <title>Genome Sequence Resources of Colletotrichum truncatum, C. plurivorum, C. musicola, and C. sojae: Four Species Pathogenic to Soybean (Glycine max).</title>
        <authorList>
            <person name="Rogerio F."/>
            <person name="Boufleur T.R."/>
            <person name="Ciampi-Guillardi M."/>
            <person name="Sukno S.A."/>
            <person name="Thon M.R."/>
            <person name="Massola Junior N.S."/>
            <person name="Baroncelli R."/>
        </authorList>
    </citation>
    <scope>NUCLEOTIDE SEQUENCE [LARGE SCALE GENOMIC DNA]</scope>
    <source>
        <strain evidence="4 5">LFN0009</strain>
    </source>
</reference>
<protein>
    <submittedName>
        <fullName evidence="4">Dimethylaniline monooxygenase</fullName>
    </submittedName>
</protein>
<organism evidence="4 5">
    <name type="scientific">Colletotrichum sojae</name>
    <dbReference type="NCBI Taxonomy" id="2175907"/>
    <lineage>
        <taxon>Eukaryota</taxon>
        <taxon>Fungi</taxon>
        <taxon>Dikarya</taxon>
        <taxon>Ascomycota</taxon>
        <taxon>Pezizomycotina</taxon>
        <taxon>Sordariomycetes</taxon>
        <taxon>Hypocreomycetidae</taxon>
        <taxon>Glomerellales</taxon>
        <taxon>Glomerellaceae</taxon>
        <taxon>Colletotrichum</taxon>
        <taxon>Colletotrichum orchidearum species complex</taxon>
    </lineage>
</organism>
<evidence type="ECO:0000256" key="3">
    <source>
        <dbReference type="ARBA" id="ARBA00023002"/>
    </source>
</evidence>
<name>A0A8H6JCB9_9PEZI</name>
<comment type="caution">
    <text evidence="4">The sequence shown here is derived from an EMBL/GenBank/DDBJ whole genome shotgun (WGS) entry which is preliminary data.</text>
</comment>